<dbReference type="GO" id="GO:0006811">
    <property type="term" value="P:monoatomic ion transport"/>
    <property type="evidence" value="ECO:0007669"/>
    <property type="project" value="UniProtKB-KW"/>
</dbReference>
<evidence type="ECO:0000313" key="9">
    <source>
        <dbReference type="EMBL" id="KAG7469169.1"/>
    </source>
</evidence>
<keyword evidence="6 8" id="KW-0406">Ion transport</keyword>
<evidence type="ECO:0000256" key="7">
    <source>
        <dbReference type="ARBA" id="ARBA00023136"/>
    </source>
</evidence>
<dbReference type="Proteomes" id="UP001046870">
    <property type="component" value="Chromosome 10"/>
</dbReference>
<protein>
    <recommendedName>
        <fullName evidence="8">FXYD domain-containing ion transport regulator</fullName>
    </recommendedName>
</protein>
<dbReference type="Gene3D" id="1.20.5.780">
    <property type="entry name" value="Single helix bin"/>
    <property type="match status" value="1"/>
</dbReference>
<evidence type="ECO:0000256" key="8">
    <source>
        <dbReference type="RuleBase" id="RU364131"/>
    </source>
</evidence>
<feature type="transmembrane region" description="Helical" evidence="8">
    <location>
        <begin position="60"/>
        <end position="81"/>
    </location>
</feature>
<keyword evidence="3 8" id="KW-0813">Transport</keyword>
<keyword evidence="5 8" id="KW-1133">Transmembrane helix</keyword>
<reference evidence="9" key="1">
    <citation type="submission" date="2021-01" db="EMBL/GenBank/DDBJ databases">
        <authorList>
            <person name="Zahm M."/>
            <person name="Roques C."/>
            <person name="Cabau C."/>
            <person name="Klopp C."/>
            <person name="Donnadieu C."/>
            <person name="Jouanno E."/>
            <person name="Lampietro C."/>
            <person name="Louis A."/>
            <person name="Herpin A."/>
            <person name="Echchiki A."/>
            <person name="Berthelot C."/>
            <person name="Parey E."/>
            <person name="Roest-Crollius H."/>
            <person name="Braasch I."/>
            <person name="Postlethwait J."/>
            <person name="Bobe J."/>
            <person name="Montfort J."/>
            <person name="Bouchez O."/>
            <person name="Begum T."/>
            <person name="Mejri S."/>
            <person name="Adams A."/>
            <person name="Chen W.-J."/>
            <person name="Guiguen Y."/>
        </authorList>
    </citation>
    <scope>NUCLEOTIDE SEQUENCE</scope>
    <source>
        <strain evidence="9">YG-15Mar2019-1</strain>
        <tissue evidence="9">Brain</tissue>
    </source>
</reference>
<keyword evidence="4 8" id="KW-0812">Transmembrane</keyword>
<evidence type="ECO:0000256" key="1">
    <source>
        <dbReference type="ARBA" id="ARBA00004167"/>
    </source>
</evidence>
<dbReference type="PANTHER" id="PTHR14132">
    <property type="entry name" value="SODIUM/POTASSIUM-TRANSPORTING ATPASE SUBUNIT GAMMA"/>
    <property type="match status" value="1"/>
</dbReference>
<dbReference type="OrthoDB" id="8430468at2759"/>
<keyword evidence="7 8" id="KW-0472">Membrane</keyword>
<comment type="caution">
    <text evidence="9">The sequence shown here is derived from an EMBL/GenBank/DDBJ whole genome shotgun (WGS) entry which is preliminary data.</text>
</comment>
<evidence type="ECO:0000313" key="10">
    <source>
        <dbReference type="Proteomes" id="UP001046870"/>
    </source>
</evidence>
<evidence type="ECO:0000256" key="6">
    <source>
        <dbReference type="ARBA" id="ARBA00023065"/>
    </source>
</evidence>
<evidence type="ECO:0000256" key="3">
    <source>
        <dbReference type="ARBA" id="ARBA00022448"/>
    </source>
</evidence>
<dbReference type="InterPro" id="IPR047297">
    <property type="entry name" value="FXYD_motif"/>
</dbReference>
<dbReference type="CDD" id="cd20324">
    <property type="entry name" value="FXYD6"/>
    <property type="match status" value="1"/>
</dbReference>
<organism evidence="9 10">
    <name type="scientific">Megalops atlanticus</name>
    <name type="common">Tarpon</name>
    <name type="synonym">Clupea gigantea</name>
    <dbReference type="NCBI Taxonomy" id="7932"/>
    <lineage>
        <taxon>Eukaryota</taxon>
        <taxon>Metazoa</taxon>
        <taxon>Chordata</taxon>
        <taxon>Craniata</taxon>
        <taxon>Vertebrata</taxon>
        <taxon>Euteleostomi</taxon>
        <taxon>Actinopterygii</taxon>
        <taxon>Neopterygii</taxon>
        <taxon>Teleostei</taxon>
        <taxon>Elopiformes</taxon>
        <taxon>Megalopidae</taxon>
        <taxon>Megalops</taxon>
    </lineage>
</organism>
<dbReference type="GO" id="GO:0016020">
    <property type="term" value="C:membrane"/>
    <property type="evidence" value="ECO:0007669"/>
    <property type="project" value="UniProtKB-SubCell"/>
</dbReference>
<proteinExistence type="inferred from homology"/>
<evidence type="ECO:0000256" key="4">
    <source>
        <dbReference type="ARBA" id="ARBA00022692"/>
    </source>
</evidence>
<keyword evidence="10" id="KW-1185">Reference proteome</keyword>
<accession>A0A9D3PZ86</accession>
<sequence length="110" mass="12196">MCFICSQEEYNSGSMDLSLVLALCSCVTPALGSAFGREMPASSINDMKDEDSAFHYDYESLRIGGLIFAVVLFFMGILLILSRKCRCRFNQQQRTGLPDAEAAAMKCEFV</sequence>
<comment type="subcellular location">
    <subcellularLocation>
        <location evidence="1">Membrane</location>
        <topology evidence="1">Single-pass membrane protein</topology>
    </subcellularLocation>
</comment>
<dbReference type="Pfam" id="PF02038">
    <property type="entry name" value="ATP1G1_PLM_MAT8"/>
    <property type="match status" value="1"/>
</dbReference>
<evidence type="ECO:0000256" key="5">
    <source>
        <dbReference type="ARBA" id="ARBA00022989"/>
    </source>
</evidence>
<name>A0A9D3PZ86_MEGAT</name>
<comment type="similarity">
    <text evidence="2 8">Belongs to the FXYD family.</text>
</comment>
<dbReference type="GO" id="GO:0017080">
    <property type="term" value="F:sodium channel regulator activity"/>
    <property type="evidence" value="ECO:0007669"/>
    <property type="project" value="TreeGrafter"/>
</dbReference>
<evidence type="ECO:0000256" key="2">
    <source>
        <dbReference type="ARBA" id="ARBA00005948"/>
    </source>
</evidence>
<dbReference type="InterPro" id="IPR000272">
    <property type="entry name" value="Ion-transport_regulator_FXYD"/>
</dbReference>
<dbReference type="GO" id="GO:0043269">
    <property type="term" value="P:regulation of monoatomic ion transport"/>
    <property type="evidence" value="ECO:0007669"/>
    <property type="project" value="InterPro"/>
</dbReference>
<dbReference type="PROSITE" id="PS01310">
    <property type="entry name" value="FXYD"/>
    <property type="match status" value="1"/>
</dbReference>
<dbReference type="AlphaFoldDB" id="A0A9D3PZ86"/>
<gene>
    <name evidence="9" type="ORF">MATL_G00126110</name>
</gene>
<dbReference type="EMBL" id="JAFDVH010000010">
    <property type="protein sequence ID" value="KAG7469169.1"/>
    <property type="molecule type" value="Genomic_DNA"/>
</dbReference>